<evidence type="ECO:0000259" key="8">
    <source>
        <dbReference type="PROSITE" id="PS50113"/>
    </source>
</evidence>
<dbReference type="Gene3D" id="3.30.565.10">
    <property type="entry name" value="Histidine kinase-like ATPase, C-terminal domain"/>
    <property type="match status" value="1"/>
</dbReference>
<dbReference type="PRINTS" id="PR00344">
    <property type="entry name" value="BCTRLSENSOR"/>
</dbReference>
<feature type="domain" description="PAC" evidence="8">
    <location>
        <begin position="161"/>
        <end position="212"/>
    </location>
</feature>
<keyword evidence="5" id="KW-0418">Kinase</keyword>
<dbReference type="InterPro" id="IPR000014">
    <property type="entry name" value="PAS"/>
</dbReference>
<dbReference type="SUPFAM" id="SSF55785">
    <property type="entry name" value="PYP-like sensor domain (PAS domain)"/>
    <property type="match status" value="1"/>
</dbReference>
<dbReference type="InterPro" id="IPR036097">
    <property type="entry name" value="HisK_dim/P_sf"/>
</dbReference>
<dbReference type="EMBL" id="CADCTX010000648">
    <property type="protein sequence ID" value="CAA9336956.1"/>
    <property type="molecule type" value="Genomic_DNA"/>
</dbReference>
<dbReference type="CDD" id="cd00082">
    <property type="entry name" value="HisKA"/>
    <property type="match status" value="1"/>
</dbReference>
<feature type="domain" description="Histidine kinase" evidence="6">
    <location>
        <begin position="230"/>
        <end position="449"/>
    </location>
</feature>
<evidence type="ECO:0000256" key="3">
    <source>
        <dbReference type="ARBA" id="ARBA00022553"/>
    </source>
</evidence>
<dbReference type="FunFam" id="3.30.565.10:FF:000006">
    <property type="entry name" value="Sensor histidine kinase WalK"/>
    <property type="match status" value="1"/>
</dbReference>
<dbReference type="SUPFAM" id="SSF55874">
    <property type="entry name" value="ATPase domain of HSP90 chaperone/DNA topoisomerase II/histidine kinase"/>
    <property type="match status" value="1"/>
</dbReference>
<dbReference type="Pfam" id="PF00989">
    <property type="entry name" value="PAS"/>
    <property type="match status" value="1"/>
</dbReference>
<feature type="non-terminal residue" evidence="9">
    <location>
        <position position="1"/>
    </location>
</feature>
<comment type="catalytic activity">
    <reaction evidence="1">
        <text>ATP + protein L-histidine = ADP + protein N-phospho-L-histidine.</text>
        <dbReference type="EC" id="2.7.13.3"/>
    </reaction>
</comment>
<evidence type="ECO:0000256" key="5">
    <source>
        <dbReference type="ARBA" id="ARBA00022777"/>
    </source>
</evidence>
<dbReference type="PROSITE" id="PS50113">
    <property type="entry name" value="PAC"/>
    <property type="match status" value="1"/>
</dbReference>
<dbReference type="SMART" id="SM00086">
    <property type="entry name" value="PAC"/>
    <property type="match status" value="2"/>
</dbReference>
<dbReference type="InterPro" id="IPR004358">
    <property type="entry name" value="Sig_transdc_His_kin-like_C"/>
</dbReference>
<dbReference type="NCBIfam" id="TIGR00229">
    <property type="entry name" value="sensory_box"/>
    <property type="match status" value="1"/>
</dbReference>
<dbReference type="InterPro" id="IPR003594">
    <property type="entry name" value="HATPase_dom"/>
</dbReference>
<dbReference type="InterPro" id="IPR003018">
    <property type="entry name" value="GAF"/>
</dbReference>
<accession>A0A6J4LNT7</accession>
<sequence>AHPLTRDSPVTREVGVVGYLSVPIRLRTADASPGPVLGTVCVVDRQPRGWTPADLLIMEDLAHTVAEEMTARATARDAVQAAERQTARLLAAAGEGVLGIDAEGLTTFVNPAAERLLGWTAAELIGRDQHEVIHHSYADGTPYPNEACPLYAARRRGEACRADNELFWRKDGRSFPVEFTMTPIVEAGGVTGAVLTFQDITARKRAETAERAAREAAERANRAKSEFLATMSHELRTPLNAIGGYAELLAMGLRGPVTDAQRADLARIRRSQQHLLGLINDVLNFAKLEAGRAHFELADVRVRAAVDDVSALVLPQIRARGLAYDADGCDPRVVVRADGEKLQQVLLNLLTNAAKFTDAPGTITVSCEADGDVVRVAVRDTGIGIPSSRLDHIFDPFVQVDPRLTRSREGTGLGLAISRDLARGMGGDLTVASTLDVGSVFTVTLPRGGDAAAAAPAEVTADVTRAAVRQCVALIEGGELSAALAQLNARTDYRFTGLYRFEPPLLRSVRVYDAERGDARVGADAPLHATYCSVLGPLQTAFATADARTDDRVRELSGRTEVIAYCGALVRDAAGTALGTLCHFDVVPRAVPAAEIAVLEAVAPFLAPAVAAG</sequence>
<dbReference type="InterPro" id="IPR001610">
    <property type="entry name" value="PAC"/>
</dbReference>
<dbReference type="GO" id="GO:0000155">
    <property type="term" value="F:phosphorelay sensor kinase activity"/>
    <property type="evidence" value="ECO:0007669"/>
    <property type="project" value="InterPro"/>
</dbReference>
<feature type="domain" description="PAS" evidence="7">
    <location>
        <begin position="82"/>
        <end position="134"/>
    </location>
</feature>
<keyword evidence="4" id="KW-0808">Transferase</keyword>
<dbReference type="SUPFAM" id="SSF55781">
    <property type="entry name" value="GAF domain-like"/>
    <property type="match status" value="2"/>
</dbReference>
<evidence type="ECO:0000256" key="2">
    <source>
        <dbReference type="ARBA" id="ARBA00012438"/>
    </source>
</evidence>
<dbReference type="PROSITE" id="PS50109">
    <property type="entry name" value="HIS_KIN"/>
    <property type="match status" value="1"/>
</dbReference>
<gene>
    <name evidence="9" type="ORF">AVDCRST_MAG40-2215</name>
</gene>
<keyword evidence="3" id="KW-0597">Phosphoprotein</keyword>
<dbReference type="GO" id="GO:0006355">
    <property type="term" value="P:regulation of DNA-templated transcription"/>
    <property type="evidence" value="ECO:0007669"/>
    <property type="project" value="InterPro"/>
</dbReference>
<dbReference type="Pfam" id="PF01590">
    <property type="entry name" value="GAF"/>
    <property type="match status" value="1"/>
</dbReference>
<dbReference type="SMART" id="SM00387">
    <property type="entry name" value="HATPase_c"/>
    <property type="match status" value="1"/>
</dbReference>
<dbReference type="Gene3D" id="3.30.450.20">
    <property type="entry name" value="PAS domain"/>
    <property type="match status" value="1"/>
</dbReference>
<dbReference type="CDD" id="cd16922">
    <property type="entry name" value="HATPase_EvgS-ArcB-TorS-like"/>
    <property type="match status" value="1"/>
</dbReference>
<dbReference type="EC" id="2.7.13.3" evidence="2"/>
<dbReference type="InterPro" id="IPR005467">
    <property type="entry name" value="His_kinase_dom"/>
</dbReference>
<dbReference type="InterPro" id="IPR035965">
    <property type="entry name" value="PAS-like_dom_sf"/>
</dbReference>
<dbReference type="Pfam" id="PF00512">
    <property type="entry name" value="HisKA"/>
    <property type="match status" value="1"/>
</dbReference>
<dbReference type="InterPro" id="IPR013767">
    <property type="entry name" value="PAS_fold"/>
</dbReference>
<evidence type="ECO:0000313" key="9">
    <source>
        <dbReference type="EMBL" id="CAA9336956.1"/>
    </source>
</evidence>
<dbReference type="CDD" id="cd00130">
    <property type="entry name" value="PAS"/>
    <property type="match status" value="1"/>
</dbReference>
<evidence type="ECO:0000256" key="1">
    <source>
        <dbReference type="ARBA" id="ARBA00000085"/>
    </source>
</evidence>
<dbReference type="InterPro" id="IPR036890">
    <property type="entry name" value="HATPase_C_sf"/>
</dbReference>
<dbReference type="SUPFAM" id="SSF47384">
    <property type="entry name" value="Homodimeric domain of signal transducing histidine kinase"/>
    <property type="match status" value="1"/>
</dbReference>
<dbReference type="PANTHER" id="PTHR43047">
    <property type="entry name" value="TWO-COMPONENT HISTIDINE PROTEIN KINASE"/>
    <property type="match status" value="1"/>
</dbReference>
<name>A0A6J4LNT7_9BACT</name>
<dbReference type="SMART" id="SM00091">
    <property type="entry name" value="PAS"/>
    <property type="match status" value="1"/>
</dbReference>
<dbReference type="Pfam" id="PF02518">
    <property type="entry name" value="HATPase_c"/>
    <property type="match status" value="1"/>
</dbReference>
<dbReference type="AlphaFoldDB" id="A0A6J4LNT7"/>
<organism evidence="9">
    <name type="scientific">uncultured Gemmatimonadaceae bacterium</name>
    <dbReference type="NCBI Taxonomy" id="246130"/>
    <lineage>
        <taxon>Bacteria</taxon>
        <taxon>Pseudomonadati</taxon>
        <taxon>Gemmatimonadota</taxon>
        <taxon>Gemmatimonadia</taxon>
        <taxon>Gemmatimonadales</taxon>
        <taxon>Gemmatimonadaceae</taxon>
        <taxon>environmental samples</taxon>
    </lineage>
</organism>
<dbReference type="SMART" id="SM00388">
    <property type="entry name" value="HisKA"/>
    <property type="match status" value="1"/>
</dbReference>
<evidence type="ECO:0000256" key="4">
    <source>
        <dbReference type="ARBA" id="ARBA00022679"/>
    </source>
</evidence>
<dbReference type="InterPro" id="IPR000700">
    <property type="entry name" value="PAS-assoc_C"/>
</dbReference>
<evidence type="ECO:0000259" key="7">
    <source>
        <dbReference type="PROSITE" id="PS50112"/>
    </source>
</evidence>
<reference evidence="9" key="1">
    <citation type="submission" date="2020-02" db="EMBL/GenBank/DDBJ databases">
        <authorList>
            <person name="Meier V. D."/>
        </authorList>
    </citation>
    <scope>NUCLEOTIDE SEQUENCE</scope>
    <source>
        <strain evidence="9">AVDCRST_MAG40</strain>
    </source>
</reference>
<dbReference type="InterPro" id="IPR003661">
    <property type="entry name" value="HisK_dim/P_dom"/>
</dbReference>
<dbReference type="PROSITE" id="PS50112">
    <property type="entry name" value="PAS"/>
    <property type="match status" value="1"/>
</dbReference>
<dbReference type="Gene3D" id="1.10.287.130">
    <property type="match status" value="1"/>
</dbReference>
<proteinExistence type="predicted"/>
<evidence type="ECO:0000259" key="6">
    <source>
        <dbReference type="PROSITE" id="PS50109"/>
    </source>
</evidence>
<protein>
    <recommendedName>
        <fullName evidence="2">histidine kinase</fullName>
        <ecNumber evidence="2">2.7.13.3</ecNumber>
    </recommendedName>
</protein>